<evidence type="ECO:0000256" key="1">
    <source>
        <dbReference type="SAM" id="MobiDB-lite"/>
    </source>
</evidence>
<feature type="compositionally biased region" description="Polar residues" evidence="1">
    <location>
        <begin position="270"/>
        <end position="279"/>
    </location>
</feature>
<keyword evidence="3" id="KW-1185">Reference proteome</keyword>
<accession>A0ABR4LP25</accession>
<feature type="compositionally biased region" description="Polar residues" evidence="1">
    <location>
        <begin position="213"/>
        <end position="227"/>
    </location>
</feature>
<dbReference type="GeneID" id="98139777"/>
<organism evidence="2 3">
    <name type="scientific">Aspergillus lucknowensis</name>
    <dbReference type="NCBI Taxonomy" id="176173"/>
    <lineage>
        <taxon>Eukaryota</taxon>
        <taxon>Fungi</taxon>
        <taxon>Dikarya</taxon>
        <taxon>Ascomycota</taxon>
        <taxon>Pezizomycotina</taxon>
        <taxon>Eurotiomycetes</taxon>
        <taxon>Eurotiomycetidae</taxon>
        <taxon>Eurotiales</taxon>
        <taxon>Aspergillaceae</taxon>
        <taxon>Aspergillus</taxon>
        <taxon>Aspergillus subgen. Nidulantes</taxon>
    </lineage>
</organism>
<proteinExistence type="predicted"/>
<feature type="compositionally biased region" description="Low complexity" evidence="1">
    <location>
        <begin position="126"/>
        <end position="142"/>
    </location>
</feature>
<reference evidence="2 3" key="1">
    <citation type="submission" date="2024-07" db="EMBL/GenBank/DDBJ databases">
        <title>Section-level genome sequencing and comparative genomics of Aspergillus sections Usti and Cavernicolus.</title>
        <authorList>
            <consortium name="Lawrence Berkeley National Laboratory"/>
            <person name="Nybo J.L."/>
            <person name="Vesth T.C."/>
            <person name="Theobald S."/>
            <person name="Frisvad J.C."/>
            <person name="Larsen T.O."/>
            <person name="Kjaerboelling I."/>
            <person name="Rothschild-Mancinelli K."/>
            <person name="Lyhne E.K."/>
            <person name="Kogle M.E."/>
            <person name="Barry K."/>
            <person name="Clum A."/>
            <person name="Na H."/>
            <person name="Ledsgaard L."/>
            <person name="Lin J."/>
            <person name="Lipzen A."/>
            <person name="Kuo A."/>
            <person name="Riley R."/>
            <person name="Mondo S."/>
            <person name="Labutti K."/>
            <person name="Haridas S."/>
            <person name="Pangalinan J."/>
            <person name="Salamov A.A."/>
            <person name="Simmons B.A."/>
            <person name="Magnuson J.K."/>
            <person name="Chen J."/>
            <person name="Drula E."/>
            <person name="Henrissat B."/>
            <person name="Wiebenga A."/>
            <person name="Lubbers R.J."/>
            <person name="Gomes A.C."/>
            <person name="Macurrencykelacurrency M.R."/>
            <person name="Stajich J."/>
            <person name="Grigoriev I.V."/>
            <person name="Mortensen U.H."/>
            <person name="De Vries R.P."/>
            <person name="Baker S.E."/>
            <person name="Andersen M.R."/>
        </authorList>
    </citation>
    <scope>NUCLEOTIDE SEQUENCE [LARGE SCALE GENOMIC DNA]</scope>
    <source>
        <strain evidence="2 3">CBS 449.75</strain>
    </source>
</reference>
<evidence type="ECO:0000313" key="2">
    <source>
        <dbReference type="EMBL" id="KAL2866289.1"/>
    </source>
</evidence>
<feature type="compositionally biased region" description="Basic and acidic residues" evidence="1">
    <location>
        <begin position="245"/>
        <end position="254"/>
    </location>
</feature>
<feature type="compositionally biased region" description="Pro residues" evidence="1">
    <location>
        <begin position="70"/>
        <end position="93"/>
    </location>
</feature>
<name>A0ABR4LP25_9EURO</name>
<evidence type="ECO:0000313" key="3">
    <source>
        <dbReference type="Proteomes" id="UP001610432"/>
    </source>
</evidence>
<sequence>MSNPREKPWTEEEKYALLTEIMKKARVPSRTLVKMIKDMNIIPSWADIPLPSGRSLNSCQSAFHDMCNELPPPVNPGLGPVPPPRHSHPPPPMALLDSSSSGRKRPLYPADKPVLAPRAIQPRPTASTASYSSESGASAIVSPGISGVTARGEPPRKRGRPSKAESERRKAAAEARGETYPPSRRSGSHRAKIPSTSTSPLGIEQGGTAFVAQASSRTAPANPSQENLYAPPPPRRAMPMAGPGDEDRMRDISSREIGSTLRELPRPTDIRQTLPSPQALQLGHRETVPRIEPSERPYDPLPPDRLPFTDSSRRSLVHPVPKHPDEPHTPDLQVPLTTTAEKRSD</sequence>
<dbReference type="EMBL" id="JBFXLQ010000026">
    <property type="protein sequence ID" value="KAL2866289.1"/>
    <property type="molecule type" value="Genomic_DNA"/>
</dbReference>
<gene>
    <name evidence="2" type="ORF">BJX67DRAFT_144074</name>
</gene>
<protein>
    <submittedName>
        <fullName evidence="2">Uncharacterized protein</fullName>
    </submittedName>
</protein>
<comment type="caution">
    <text evidence="2">The sequence shown here is derived from an EMBL/GenBank/DDBJ whole genome shotgun (WGS) entry which is preliminary data.</text>
</comment>
<feature type="compositionally biased region" description="Basic and acidic residues" evidence="1">
    <location>
        <begin position="283"/>
        <end position="298"/>
    </location>
</feature>
<feature type="region of interest" description="Disordered" evidence="1">
    <location>
        <begin position="68"/>
        <end position="345"/>
    </location>
</feature>
<dbReference type="Proteomes" id="UP001610432">
    <property type="component" value="Unassembled WGS sequence"/>
</dbReference>
<feature type="compositionally biased region" description="Basic and acidic residues" evidence="1">
    <location>
        <begin position="162"/>
        <end position="177"/>
    </location>
</feature>
<dbReference type="RefSeq" id="XP_070885268.1">
    <property type="nucleotide sequence ID" value="XM_071024705.1"/>
</dbReference>